<organism evidence="1 2">
    <name type="scientific">Photobacterium damselae subsp. damselae</name>
    <name type="common">Listonella damsela</name>
    <dbReference type="NCBI Taxonomy" id="85581"/>
    <lineage>
        <taxon>Bacteria</taxon>
        <taxon>Pseudomonadati</taxon>
        <taxon>Pseudomonadota</taxon>
        <taxon>Gammaproteobacteria</taxon>
        <taxon>Vibrionales</taxon>
        <taxon>Vibrionaceae</taxon>
        <taxon>Photobacterium</taxon>
    </lineage>
</organism>
<dbReference type="InterPro" id="IPR003749">
    <property type="entry name" value="ThiS/MoaD-like"/>
</dbReference>
<accession>A0AAD3WWE9</accession>
<evidence type="ECO:0000313" key="1">
    <source>
        <dbReference type="EMBL" id="KAB1178688.1"/>
    </source>
</evidence>
<sequence>MKMKLWFNGEVIEMVDAISLEQLITYYQLVPHTIAVALNQQIIPRSVWSQQTLNDGDHIDVFQAIAGG</sequence>
<comment type="caution">
    <text evidence="1">The sequence shown here is derived from an EMBL/GenBank/DDBJ whole genome shotgun (WGS) entry which is preliminary data.</text>
</comment>
<dbReference type="InterPro" id="IPR010035">
    <property type="entry name" value="Thi_S"/>
</dbReference>
<dbReference type="SUPFAM" id="SSF54285">
    <property type="entry name" value="MoaD/ThiS"/>
    <property type="match status" value="1"/>
</dbReference>
<dbReference type="EMBL" id="VZUQ01000074">
    <property type="protein sequence ID" value="KAB1178688.1"/>
    <property type="molecule type" value="Genomic_DNA"/>
</dbReference>
<dbReference type="PANTHER" id="PTHR34472:SF1">
    <property type="entry name" value="SULFUR CARRIER PROTEIN THIS"/>
    <property type="match status" value="1"/>
</dbReference>
<dbReference type="Proteomes" id="UP000480943">
    <property type="component" value="Unassembled WGS sequence"/>
</dbReference>
<dbReference type="PANTHER" id="PTHR34472">
    <property type="entry name" value="SULFUR CARRIER PROTEIN THIS"/>
    <property type="match status" value="1"/>
</dbReference>
<evidence type="ECO:0000313" key="2">
    <source>
        <dbReference type="Proteomes" id="UP000480943"/>
    </source>
</evidence>
<proteinExistence type="predicted"/>
<dbReference type="InterPro" id="IPR012675">
    <property type="entry name" value="Beta-grasp_dom_sf"/>
</dbReference>
<dbReference type="AlphaFoldDB" id="A0AAD3WWE9"/>
<protein>
    <submittedName>
        <fullName evidence="1">Sulfur carrier protein ThiS</fullName>
    </submittedName>
</protein>
<dbReference type="Gene3D" id="3.10.20.30">
    <property type="match status" value="1"/>
</dbReference>
<dbReference type="Pfam" id="PF02597">
    <property type="entry name" value="ThiS"/>
    <property type="match status" value="1"/>
</dbReference>
<name>A0AAD3WWE9_PHODD</name>
<reference evidence="1 2" key="1">
    <citation type="submission" date="2019-09" db="EMBL/GenBank/DDBJ databases">
        <title>Photobacterium damselae subsp. damselae CDC-2227-81, a human clinical isolate.</title>
        <authorList>
            <person name="Osorio C.R."/>
        </authorList>
    </citation>
    <scope>NUCLEOTIDE SEQUENCE [LARGE SCALE GENOMIC DNA]</scope>
    <source>
        <strain evidence="1 2">CDC-2227-81</strain>
    </source>
</reference>
<dbReference type="NCBIfam" id="TIGR01683">
    <property type="entry name" value="thiS"/>
    <property type="match status" value="1"/>
</dbReference>
<dbReference type="InterPro" id="IPR016155">
    <property type="entry name" value="Mopterin_synth/thiamin_S_b"/>
</dbReference>
<gene>
    <name evidence="1" type="primary">thiS</name>
    <name evidence="1" type="ORF">F6450_14995</name>
</gene>
<dbReference type="CDD" id="cd00565">
    <property type="entry name" value="Ubl_ThiS"/>
    <property type="match status" value="1"/>
</dbReference>